<evidence type="ECO:0000256" key="5">
    <source>
        <dbReference type="ARBA" id="ARBA00022737"/>
    </source>
</evidence>
<dbReference type="InterPro" id="IPR002867">
    <property type="entry name" value="IBR_dom"/>
</dbReference>
<dbReference type="PANTHER" id="PTHR11685">
    <property type="entry name" value="RBR FAMILY RING FINGER AND IBR DOMAIN-CONTAINING"/>
    <property type="match status" value="1"/>
</dbReference>
<evidence type="ECO:0000256" key="6">
    <source>
        <dbReference type="ARBA" id="ARBA00022771"/>
    </source>
</evidence>
<dbReference type="PROSITE" id="PS51873">
    <property type="entry name" value="TRIAD"/>
    <property type="match status" value="1"/>
</dbReference>
<feature type="compositionally biased region" description="Low complexity" evidence="9">
    <location>
        <begin position="187"/>
        <end position="201"/>
    </location>
</feature>
<evidence type="ECO:0000256" key="4">
    <source>
        <dbReference type="ARBA" id="ARBA00022723"/>
    </source>
</evidence>
<evidence type="ECO:0000313" key="11">
    <source>
        <dbReference type="EMBL" id="KAK5099519.1"/>
    </source>
</evidence>
<keyword evidence="8" id="KW-0862">Zinc</keyword>
<dbReference type="InterPro" id="IPR044066">
    <property type="entry name" value="TRIAD_supradom"/>
</dbReference>
<feature type="domain" description="RING-type" evidence="10">
    <location>
        <begin position="250"/>
        <end position="450"/>
    </location>
</feature>
<dbReference type="Proteomes" id="UP001345013">
    <property type="component" value="Unassembled WGS sequence"/>
</dbReference>
<keyword evidence="12" id="KW-1185">Reference proteome</keyword>
<dbReference type="PROSITE" id="PS00518">
    <property type="entry name" value="ZF_RING_1"/>
    <property type="match status" value="1"/>
</dbReference>
<keyword evidence="5" id="KW-0677">Repeat</keyword>
<feature type="region of interest" description="Disordered" evidence="9">
    <location>
        <begin position="1"/>
        <end position="40"/>
    </location>
</feature>
<dbReference type="CDD" id="cd22584">
    <property type="entry name" value="Rcat_RBR_unk"/>
    <property type="match status" value="1"/>
</dbReference>
<dbReference type="EMBL" id="JAVRRG010000010">
    <property type="protein sequence ID" value="KAK5099519.1"/>
    <property type="molecule type" value="Genomic_DNA"/>
</dbReference>
<evidence type="ECO:0000256" key="9">
    <source>
        <dbReference type="SAM" id="MobiDB-lite"/>
    </source>
</evidence>
<feature type="compositionally biased region" description="Basic and acidic residues" evidence="9">
    <location>
        <begin position="202"/>
        <end position="220"/>
    </location>
</feature>
<evidence type="ECO:0000256" key="7">
    <source>
        <dbReference type="ARBA" id="ARBA00022786"/>
    </source>
</evidence>
<accession>A0ABR0KKV6</accession>
<protein>
    <recommendedName>
        <fullName evidence="2">RBR-type E3 ubiquitin transferase</fullName>
        <ecNumber evidence="2">2.3.2.31</ecNumber>
    </recommendedName>
</protein>
<dbReference type="SUPFAM" id="SSF57850">
    <property type="entry name" value="RING/U-box"/>
    <property type="match status" value="2"/>
</dbReference>
<keyword evidence="4" id="KW-0479">Metal-binding</keyword>
<dbReference type="Gene3D" id="3.30.40.10">
    <property type="entry name" value="Zinc/RING finger domain, C3HC4 (zinc finger)"/>
    <property type="match status" value="1"/>
</dbReference>
<comment type="catalytic activity">
    <reaction evidence="1">
        <text>[E2 ubiquitin-conjugating enzyme]-S-ubiquitinyl-L-cysteine + [acceptor protein]-L-lysine = [E2 ubiquitin-conjugating enzyme]-L-cysteine + [acceptor protein]-N(6)-ubiquitinyl-L-lysine.</text>
        <dbReference type="EC" id="2.3.2.31"/>
    </reaction>
</comment>
<proteinExistence type="predicted"/>
<evidence type="ECO:0000256" key="8">
    <source>
        <dbReference type="ARBA" id="ARBA00022833"/>
    </source>
</evidence>
<feature type="compositionally biased region" description="Basic and acidic residues" evidence="9">
    <location>
        <begin position="162"/>
        <end position="174"/>
    </location>
</feature>
<dbReference type="EC" id="2.3.2.31" evidence="2"/>
<keyword evidence="6" id="KW-0863">Zinc-finger</keyword>
<evidence type="ECO:0000259" key="10">
    <source>
        <dbReference type="PROSITE" id="PS51873"/>
    </source>
</evidence>
<feature type="compositionally biased region" description="Basic residues" evidence="9">
    <location>
        <begin position="11"/>
        <end position="21"/>
    </location>
</feature>
<evidence type="ECO:0000313" key="12">
    <source>
        <dbReference type="Proteomes" id="UP001345013"/>
    </source>
</evidence>
<dbReference type="InterPro" id="IPR031127">
    <property type="entry name" value="E3_UB_ligase_RBR"/>
</dbReference>
<keyword evidence="3" id="KW-0808">Transferase</keyword>
<dbReference type="CDD" id="cd20335">
    <property type="entry name" value="BRcat_RBR"/>
    <property type="match status" value="1"/>
</dbReference>
<sequence>MAQQEVQADSRRRKHRRRHHHEPSDDTPPQPAGDAFEQPTDIAALREARLKSMATPITARQKMKIEYQYSRPVKVQTQTTTTTKAKSVAASSGLFGRRTSVLSARTKKSKDDGYQSVYNTGNPSMVDRRDFQKELDQQAKPTQTVREGRAKRKSSTSPSTSRAEKPKMERHKTEPAPVKRRASTGAKTRPTVRKSTTSTKVSDIKATDVSAEKDNNRRSESTTSAARPAKPQRTPSVFTSIFAKPPPPEKLVSCLTCGDDSIPVAKSAKLPCTHRMCHSCLKRIFKMSIKDPAHMPPRCCTEKDISLKHVESLFDDEFKRNWNRKFKEWTCKNRLYCPKKGCGEWIQPKHMHIQSGRKVGTCPKCKFTICAICNQRAHRSRECPLDPSIKQLSEIAEQKGWRRCYNCRAMVELKEGCNHMSCRCLAEFCMCCGAKWKSCDCPWFNYDQTVNVQDLGGDPVRYQQELDRRREQMRRDEEMARQMAGLGVQDHTQRPGRIRGGAGDPAEVEIGNMDGRQLDANFLQQAREALAANYQNAELAARGLLGGWLTGRENAPAGLPGDLNQQLDQLLQQQQPDPLQARLGRRRTYRVRHAGVNTS</sequence>
<comment type="caution">
    <text evidence="11">The sequence shown here is derived from an EMBL/GenBank/DDBJ whole genome shotgun (WGS) entry which is preliminary data.</text>
</comment>
<evidence type="ECO:0000256" key="1">
    <source>
        <dbReference type="ARBA" id="ARBA00001798"/>
    </source>
</evidence>
<name>A0ABR0KKV6_9EURO</name>
<keyword evidence="7" id="KW-0833">Ubl conjugation pathway</keyword>
<evidence type="ECO:0000256" key="2">
    <source>
        <dbReference type="ARBA" id="ARBA00012251"/>
    </source>
</evidence>
<dbReference type="Pfam" id="PF01485">
    <property type="entry name" value="IBR"/>
    <property type="match status" value="1"/>
</dbReference>
<dbReference type="Gene3D" id="1.20.120.1750">
    <property type="match status" value="1"/>
</dbReference>
<organism evidence="11 12">
    <name type="scientific">Lithohypha guttulata</name>
    <dbReference type="NCBI Taxonomy" id="1690604"/>
    <lineage>
        <taxon>Eukaryota</taxon>
        <taxon>Fungi</taxon>
        <taxon>Dikarya</taxon>
        <taxon>Ascomycota</taxon>
        <taxon>Pezizomycotina</taxon>
        <taxon>Eurotiomycetes</taxon>
        <taxon>Chaetothyriomycetidae</taxon>
        <taxon>Chaetothyriales</taxon>
        <taxon>Trichomeriaceae</taxon>
        <taxon>Lithohypha</taxon>
    </lineage>
</organism>
<reference evidence="11 12" key="1">
    <citation type="submission" date="2023-08" db="EMBL/GenBank/DDBJ databases">
        <title>Black Yeasts Isolated from many extreme environments.</title>
        <authorList>
            <person name="Coleine C."/>
            <person name="Stajich J.E."/>
            <person name="Selbmann L."/>
        </authorList>
    </citation>
    <scope>NUCLEOTIDE SEQUENCE [LARGE SCALE GENOMIC DNA]</scope>
    <source>
        <strain evidence="11 12">CCFEE 5885</strain>
    </source>
</reference>
<feature type="region of interest" description="Disordered" evidence="9">
    <location>
        <begin position="73"/>
        <end position="244"/>
    </location>
</feature>
<dbReference type="InterPro" id="IPR017907">
    <property type="entry name" value="Znf_RING_CS"/>
</dbReference>
<feature type="compositionally biased region" description="Basic and acidic residues" evidence="9">
    <location>
        <begin position="126"/>
        <end position="137"/>
    </location>
</feature>
<evidence type="ECO:0000256" key="3">
    <source>
        <dbReference type="ARBA" id="ARBA00022679"/>
    </source>
</evidence>
<feature type="compositionally biased region" description="Low complexity" evidence="9">
    <location>
        <begin position="73"/>
        <end position="92"/>
    </location>
</feature>
<dbReference type="InterPro" id="IPR013083">
    <property type="entry name" value="Znf_RING/FYVE/PHD"/>
</dbReference>
<gene>
    <name evidence="11" type="ORF">LTR24_001417</name>
</gene>